<dbReference type="RefSeq" id="WP_102768483.1">
    <property type="nucleotide sequence ID" value="NZ_POSP01000003.1"/>
</dbReference>
<dbReference type="PANTHER" id="PTHR30419:SF31">
    <property type="entry name" value="BLR3139 PROTEIN"/>
    <property type="match status" value="1"/>
</dbReference>
<organism evidence="6 7">
    <name type="scientific">Kinneretia aquatilis</name>
    <dbReference type="NCBI Taxonomy" id="2070761"/>
    <lineage>
        <taxon>Bacteria</taxon>
        <taxon>Pseudomonadati</taxon>
        <taxon>Pseudomonadota</taxon>
        <taxon>Betaproteobacteria</taxon>
        <taxon>Burkholderiales</taxon>
        <taxon>Sphaerotilaceae</taxon>
        <taxon>Roseateles</taxon>
    </lineage>
</organism>
<reference evidence="6 7" key="1">
    <citation type="submission" date="2018-01" db="EMBL/GenBank/DDBJ databases">
        <title>Draft genome sequence of Paucibacter aquatile CR182 isolated from freshwater of the Nakdong River.</title>
        <authorList>
            <person name="Choi A."/>
            <person name="Chung E.J."/>
        </authorList>
    </citation>
    <scope>NUCLEOTIDE SEQUENCE [LARGE SCALE GENOMIC DNA]</scope>
    <source>
        <strain evidence="6 7">CR182</strain>
    </source>
</reference>
<evidence type="ECO:0000256" key="1">
    <source>
        <dbReference type="ARBA" id="ARBA00009437"/>
    </source>
</evidence>
<comment type="caution">
    <text evidence="6">The sequence shown here is derived from an EMBL/GenBank/DDBJ whole genome shotgun (WGS) entry which is preliminary data.</text>
</comment>
<gene>
    <name evidence="6" type="ORF">C1O66_14215</name>
</gene>
<dbReference type="InterPro" id="IPR005119">
    <property type="entry name" value="LysR_subst-bd"/>
</dbReference>
<accession>A0A2N8KYM6</accession>
<dbReference type="SUPFAM" id="SSF46785">
    <property type="entry name" value="Winged helix' DNA-binding domain"/>
    <property type="match status" value="1"/>
</dbReference>
<evidence type="ECO:0000256" key="3">
    <source>
        <dbReference type="ARBA" id="ARBA00023125"/>
    </source>
</evidence>
<evidence type="ECO:0000313" key="7">
    <source>
        <dbReference type="Proteomes" id="UP000235916"/>
    </source>
</evidence>
<dbReference type="InterPro" id="IPR000847">
    <property type="entry name" value="LysR_HTH_N"/>
</dbReference>
<sequence>MNLFVSLKYLVALDDHKHFGRAALACHVTQPALSNALRALEESYGTAIVKRGRSFAGFTEEGERVLASARRMLHEQELLQQELDSRSGSPCGNLLIGSVPTAMPIAARFVARLQALHPGIRPTLRSMSSVELEAGLESLALDLALGYSERLERSRAQLRLLPQYIEHYFLLQRHAETPGRSGIGLSIGAELGWQAAAALPLCLLSAEMHNRRIIDRAFADAGVPKVQAAIESNSTAALVSCVLAGQVSSVLPGALLGELQAYGPSTCGLQARPLMAPLVGVPIALMLHQGSRPSRTLEAALALAEDPAWLAEAAQHSGLLQGR</sequence>
<dbReference type="Pfam" id="PF00126">
    <property type="entry name" value="HTH_1"/>
    <property type="match status" value="1"/>
</dbReference>
<dbReference type="CDD" id="cd05466">
    <property type="entry name" value="PBP2_LTTR_substrate"/>
    <property type="match status" value="1"/>
</dbReference>
<dbReference type="PROSITE" id="PS50931">
    <property type="entry name" value="HTH_LYSR"/>
    <property type="match status" value="1"/>
</dbReference>
<keyword evidence="3" id="KW-0238">DNA-binding</keyword>
<dbReference type="InterPro" id="IPR036390">
    <property type="entry name" value="WH_DNA-bd_sf"/>
</dbReference>
<feature type="domain" description="HTH lysR-type" evidence="5">
    <location>
        <begin position="1"/>
        <end position="59"/>
    </location>
</feature>
<dbReference type="Gene3D" id="1.10.10.10">
    <property type="entry name" value="Winged helix-like DNA-binding domain superfamily/Winged helix DNA-binding domain"/>
    <property type="match status" value="1"/>
</dbReference>
<evidence type="ECO:0000256" key="2">
    <source>
        <dbReference type="ARBA" id="ARBA00023015"/>
    </source>
</evidence>
<dbReference type="EMBL" id="POSP01000003">
    <property type="protein sequence ID" value="PND38565.1"/>
    <property type="molecule type" value="Genomic_DNA"/>
</dbReference>
<dbReference type="SUPFAM" id="SSF53850">
    <property type="entry name" value="Periplasmic binding protein-like II"/>
    <property type="match status" value="1"/>
</dbReference>
<keyword evidence="2" id="KW-0805">Transcription regulation</keyword>
<dbReference type="PRINTS" id="PR00039">
    <property type="entry name" value="HTHLYSR"/>
</dbReference>
<evidence type="ECO:0000259" key="5">
    <source>
        <dbReference type="PROSITE" id="PS50931"/>
    </source>
</evidence>
<comment type="similarity">
    <text evidence="1">Belongs to the LysR transcriptional regulatory family.</text>
</comment>
<dbReference type="GO" id="GO:0003700">
    <property type="term" value="F:DNA-binding transcription factor activity"/>
    <property type="evidence" value="ECO:0007669"/>
    <property type="project" value="InterPro"/>
</dbReference>
<name>A0A2N8KYM6_9BURK</name>
<dbReference type="GO" id="GO:0005829">
    <property type="term" value="C:cytosol"/>
    <property type="evidence" value="ECO:0007669"/>
    <property type="project" value="TreeGrafter"/>
</dbReference>
<dbReference type="AlphaFoldDB" id="A0A2N8KYM6"/>
<keyword evidence="4" id="KW-0804">Transcription</keyword>
<dbReference type="InterPro" id="IPR036388">
    <property type="entry name" value="WH-like_DNA-bd_sf"/>
</dbReference>
<dbReference type="Proteomes" id="UP000235916">
    <property type="component" value="Unassembled WGS sequence"/>
</dbReference>
<protein>
    <submittedName>
        <fullName evidence="6">LysR family transcriptional regulator</fullName>
    </submittedName>
</protein>
<dbReference type="OrthoDB" id="9775392at2"/>
<dbReference type="InterPro" id="IPR050950">
    <property type="entry name" value="HTH-type_LysR_regulators"/>
</dbReference>
<dbReference type="Gene3D" id="3.40.190.290">
    <property type="match status" value="1"/>
</dbReference>
<dbReference type="GO" id="GO:0003677">
    <property type="term" value="F:DNA binding"/>
    <property type="evidence" value="ECO:0007669"/>
    <property type="project" value="UniProtKB-KW"/>
</dbReference>
<evidence type="ECO:0000256" key="4">
    <source>
        <dbReference type="ARBA" id="ARBA00023163"/>
    </source>
</evidence>
<proteinExistence type="inferred from homology"/>
<dbReference type="PANTHER" id="PTHR30419">
    <property type="entry name" value="HTH-TYPE TRANSCRIPTIONAL REGULATOR YBHD"/>
    <property type="match status" value="1"/>
</dbReference>
<dbReference type="Pfam" id="PF03466">
    <property type="entry name" value="LysR_substrate"/>
    <property type="match status" value="1"/>
</dbReference>
<evidence type="ECO:0000313" key="6">
    <source>
        <dbReference type="EMBL" id="PND38565.1"/>
    </source>
</evidence>
<keyword evidence="7" id="KW-1185">Reference proteome</keyword>